<keyword evidence="4 11" id="KW-0548">Nucleotidyltransferase</keyword>
<feature type="domain" description="DNA polymerase III delta subunit-like C-terminal" evidence="10">
    <location>
        <begin position="200"/>
        <end position="308"/>
    </location>
</feature>
<keyword evidence="3 11" id="KW-0808">Transferase</keyword>
<name>A0ABW7C6Z3_9CYAN</name>
<evidence type="ECO:0000313" key="12">
    <source>
        <dbReference type="Proteomes" id="UP001604335"/>
    </source>
</evidence>
<proteinExistence type="inferred from homology"/>
<dbReference type="Gene3D" id="1.20.272.10">
    <property type="match status" value="1"/>
</dbReference>
<dbReference type="SUPFAM" id="SSF48019">
    <property type="entry name" value="post-AAA+ oligomerization domain-like"/>
    <property type="match status" value="1"/>
</dbReference>
<dbReference type="RefSeq" id="WP_393011195.1">
    <property type="nucleotide sequence ID" value="NZ_JAZAQF010000028.1"/>
</dbReference>
<dbReference type="InterPro" id="IPR010372">
    <property type="entry name" value="DNA_pol3_delta_N"/>
</dbReference>
<dbReference type="EC" id="2.7.7.7" evidence="1"/>
<gene>
    <name evidence="11" type="primary">holA</name>
    <name evidence="11" type="ORF">VPK24_04875</name>
</gene>
<dbReference type="Pfam" id="PF06144">
    <property type="entry name" value="DNA_pol3_delta"/>
    <property type="match status" value="1"/>
</dbReference>
<keyword evidence="5" id="KW-0235">DNA replication</keyword>
<evidence type="ECO:0000256" key="1">
    <source>
        <dbReference type="ARBA" id="ARBA00012417"/>
    </source>
</evidence>
<keyword evidence="6" id="KW-0239">DNA-directed DNA polymerase</keyword>
<dbReference type="Gene3D" id="1.10.8.60">
    <property type="match status" value="1"/>
</dbReference>
<dbReference type="InterPro" id="IPR027417">
    <property type="entry name" value="P-loop_NTPase"/>
</dbReference>
<comment type="catalytic activity">
    <reaction evidence="8">
        <text>DNA(n) + a 2'-deoxyribonucleoside 5'-triphosphate = DNA(n+1) + diphosphate</text>
        <dbReference type="Rhea" id="RHEA:22508"/>
        <dbReference type="Rhea" id="RHEA-COMP:17339"/>
        <dbReference type="Rhea" id="RHEA-COMP:17340"/>
        <dbReference type="ChEBI" id="CHEBI:33019"/>
        <dbReference type="ChEBI" id="CHEBI:61560"/>
        <dbReference type="ChEBI" id="CHEBI:173112"/>
        <dbReference type="EC" id="2.7.7.7"/>
    </reaction>
</comment>
<dbReference type="InterPro" id="IPR008921">
    <property type="entry name" value="DNA_pol3_clamp-load_cplx_C"/>
</dbReference>
<dbReference type="PANTHER" id="PTHR34388">
    <property type="entry name" value="DNA POLYMERASE III SUBUNIT DELTA"/>
    <property type="match status" value="1"/>
</dbReference>
<dbReference type="PANTHER" id="PTHR34388:SF1">
    <property type="entry name" value="DNA POLYMERASE III SUBUNIT DELTA"/>
    <property type="match status" value="1"/>
</dbReference>
<evidence type="ECO:0000256" key="6">
    <source>
        <dbReference type="ARBA" id="ARBA00022932"/>
    </source>
</evidence>
<dbReference type="Pfam" id="PF21694">
    <property type="entry name" value="DNA_pol3_delta_C"/>
    <property type="match status" value="1"/>
</dbReference>
<evidence type="ECO:0000259" key="10">
    <source>
        <dbReference type="Pfam" id="PF21694"/>
    </source>
</evidence>
<evidence type="ECO:0000256" key="8">
    <source>
        <dbReference type="ARBA" id="ARBA00049244"/>
    </source>
</evidence>
<sequence>MPVYWFWGEDDFAMQRAIDPLRSRVDAAWESFNFEKIPPDREDGLLAALAQAVTPPFGAGDRLVWLADTALAQRCPDDWLRELERTLPQIPDNAILLLTSRQKPDGRLKSTKLLQKAKNTEIQEFSPIPPWKTEELLQQVKRAAQAMKVKIKPEAAELLVNAVGNNTRQLYSELEKLQLFVGDRPIAKEDIHHLVSVSTQSSLELAKAISLGQISQALKLIADLIARNENPLRIHASLVTQFRLWLWVKLMLDRGERDDLVIAKAADLGNPKRLFFIKKEVQPMGLKALQKSLQLLLEQETLLKRGSDPIETLQSKAIELCLLFQKN</sequence>
<organism evidence="11 12">
    <name type="scientific">Limnothrix redekei LRLZ20PSL1</name>
    <dbReference type="NCBI Taxonomy" id="3112953"/>
    <lineage>
        <taxon>Bacteria</taxon>
        <taxon>Bacillati</taxon>
        <taxon>Cyanobacteriota</taxon>
        <taxon>Cyanophyceae</taxon>
        <taxon>Pseudanabaenales</taxon>
        <taxon>Pseudanabaenaceae</taxon>
        <taxon>Limnothrix</taxon>
    </lineage>
</organism>
<evidence type="ECO:0000256" key="5">
    <source>
        <dbReference type="ARBA" id="ARBA00022705"/>
    </source>
</evidence>
<evidence type="ECO:0000256" key="7">
    <source>
        <dbReference type="ARBA" id="ARBA00034754"/>
    </source>
</evidence>
<dbReference type="Gene3D" id="3.40.50.300">
    <property type="entry name" value="P-loop containing nucleotide triphosphate hydrolases"/>
    <property type="match status" value="1"/>
</dbReference>
<keyword evidence="12" id="KW-1185">Reference proteome</keyword>
<accession>A0ABW7C6Z3</accession>
<evidence type="ECO:0000256" key="2">
    <source>
        <dbReference type="ARBA" id="ARBA00017703"/>
    </source>
</evidence>
<dbReference type="NCBIfam" id="TIGR01128">
    <property type="entry name" value="holA"/>
    <property type="match status" value="1"/>
</dbReference>
<dbReference type="GO" id="GO:0003887">
    <property type="term" value="F:DNA-directed DNA polymerase activity"/>
    <property type="evidence" value="ECO:0007669"/>
    <property type="project" value="UniProtKB-EC"/>
</dbReference>
<feature type="domain" description="DNA polymerase III delta N-terminal" evidence="9">
    <location>
        <begin position="4"/>
        <end position="117"/>
    </location>
</feature>
<evidence type="ECO:0000256" key="3">
    <source>
        <dbReference type="ARBA" id="ARBA00022679"/>
    </source>
</evidence>
<protein>
    <recommendedName>
        <fullName evidence="2">DNA polymerase III subunit delta</fullName>
        <ecNumber evidence="1">2.7.7.7</ecNumber>
    </recommendedName>
</protein>
<dbReference type="InterPro" id="IPR005790">
    <property type="entry name" value="DNA_polIII_delta"/>
</dbReference>
<dbReference type="Proteomes" id="UP001604335">
    <property type="component" value="Unassembled WGS sequence"/>
</dbReference>
<reference evidence="12" key="1">
    <citation type="journal article" date="2024" name="Algal Res.">
        <title>Biochemical, toxicological and genomic investigation of a high-biomass producing Limnothrix strain isolated from Italian shallow drinking water reservoir.</title>
        <authorList>
            <person name="Simonazzi M."/>
            <person name="Shishido T.K."/>
            <person name="Delbaje E."/>
            <person name="Wahlsten M."/>
            <person name="Fewer D.P."/>
            <person name="Sivonen K."/>
            <person name="Pezzolesi L."/>
            <person name="Pistocchi R."/>
        </authorList>
    </citation>
    <scope>NUCLEOTIDE SEQUENCE [LARGE SCALE GENOMIC DNA]</scope>
    <source>
        <strain evidence="12">LRLZ20PSL1</strain>
    </source>
</reference>
<evidence type="ECO:0000256" key="4">
    <source>
        <dbReference type="ARBA" id="ARBA00022695"/>
    </source>
</evidence>
<evidence type="ECO:0000313" key="11">
    <source>
        <dbReference type="EMBL" id="MFG3816960.1"/>
    </source>
</evidence>
<comment type="similarity">
    <text evidence="7">Belongs to the DNA polymerase HolA subunit family.</text>
</comment>
<dbReference type="InterPro" id="IPR048466">
    <property type="entry name" value="DNA_pol3_delta-like_C"/>
</dbReference>
<dbReference type="EMBL" id="JAZAQF010000028">
    <property type="protein sequence ID" value="MFG3816960.1"/>
    <property type="molecule type" value="Genomic_DNA"/>
</dbReference>
<evidence type="ECO:0000259" key="9">
    <source>
        <dbReference type="Pfam" id="PF06144"/>
    </source>
</evidence>
<comment type="caution">
    <text evidence="11">The sequence shown here is derived from an EMBL/GenBank/DDBJ whole genome shotgun (WGS) entry which is preliminary data.</text>
</comment>
<dbReference type="SUPFAM" id="SSF52540">
    <property type="entry name" value="P-loop containing nucleoside triphosphate hydrolases"/>
    <property type="match status" value="1"/>
</dbReference>